<dbReference type="RefSeq" id="XP_028033483.1">
    <property type="nucleotide sequence ID" value="XM_028177682.1"/>
</dbReference>
<evidence type="ECO:0000256" key="6">
    <source>
        <dbReference type="SAM" id="MobiDB-lite"/>
    </source>
</evidence>
<keyword evidence="2 7" id="KW-0732">Signal</keyword>
<evidence type="ECO:0000259" key="8">
    <source>
        <dbReference type="PROSITE" id="PS50940"/>
    </source>
</evidence>
<dbReference type="InterPro" id="IPR036508">
    <property type="entry name" value="Chitin-bd_dom_sf"/>
</dbReference>
<keyword evidence="5" id="KW-0325">Glycoprotein</keyword>
<evidence type="ECO:0000256" key="2">
    <source>
        <dbReference type="ARBA" id="ARBA00022729"/>
    </source>
</evidence>
<feature type="compositionally biased region" description="Pro residues" evidence="6">
    <location>
        <begin position="178"/>
        <end position="210"/>
    </location>
</feature>
<gene>
    <name evidence="10" type="primary">LOC114245500</name>
</gene>
<feature type="compositionally biased region" description="Pro residues" evidence="6">
    <location>
        <begin position="259"/>
        <end position="279"/>
    </location>
</feature>
<dbReference type="InterPro" id="IPR051940">
    <property type="entry name" value="Chitin_bind-dev_reg"/>
</dbReference>
<dbReference type="PRINTS" id="PR01217">
    <property type="entry name" value="PRICHEXTENSN"/>
</dbReference>
<keyword evidence="3" id="KW-0677">Repeat</keyword>
<feature type="domain" description="Chitin-binding type-2" evidence="8">
    <location>
        <begin position="115"/>
        <end position="169"/>
    </location>
</feature>
<name>A0A6J2JVS7_BOMMA</name>
<dbReference type="InterPro" id="IPR002557">
    <property type="entry name" value="Chitin-bd_dom"/>
</dbReference>
<evidence type="ECO:0000313" key="10">
    <source>
        <dbReference type="RefSeq" id="XP_028033483.1"/>
    </source>
</evidence>
<dbReference type="AlphaFoldDB" id="A0A6J2JVS7"/>
<dbReference type="Gene3D" id="2.170.140.10">
    <property type="entry name" value="Chitin binding domain"/>
    <property type="match status" value="2"/>
</dbReference>
<accession>A0A6J2JVS7</accession>
<evidence type="ECO:0000256" key="3">
    <source>
        <dbReference type="ARBA" id="ARBA00022737"/>
    </source>
</evidence>
<keyword evidence="1" id="KW-0147">Chitin-binding</keyword>
<dbReference type="PANTHER" id="PTHR23301">
    <property type="entry name" value="CHITIN BINDING PERITROPHIN-A"/>
    <property type="match status" value="1"/>
</dbReference>
<dbReference type="SUPFAM" id="SSF57625">
    <property type="entry name" value="Invertebrate chitin-binding proteins"/>
    <property type="match status" value="2"/>
</dbReference>
<dbReference type="KEGG" id="bman:114245500"/>
<dbReference type="GO" id="GO:0008061">
    <property type="term" value="F:chitin binding"/>
    <property type="evidence" value="ECO:0007669"/>
    <property type="project" value="UniProtKB-KW"/>
</dbReference>
<evidence type="ECO:0000256" key="4">
    <source>
        <dbReference type="ARBA" id="ARBA00023157"/>
    </source>
</evidence>
<reference evidence="10" key="1">
    <citation type="submission" date="2025-08" db="UniProtKB">
        <authorList>
            <consortium name="RefSeq"/>
        </authorList>
    </citation>
    <scope>IDENTIFICATION</scope>
    <source>
        <tissue evidence="10">Silk gland</tissue>
    </source>
</reference>
<evidence type="ECO:0000256" key="1">
    <source>
        <dbReference type="ARBA" id="ARBA00022669"/>
    </source>
</evidence>
<protein>
    <submittedName>
        <fullName evidence="10">Branchpoint-bridging protein-like</fullName>
    </submittedName>
</protein>
<dbReference type="Proteomes" id="UP000504629">
    <property type="component" value="Unplaced"/>
</dbReference>
<proteinExistence type="predicted"/>
<sequence length="415" mass="46091">MIKVLSFVLLMIFGGCSSQTDGRQKRLLFYDEDGNLVKTYTNPYLRDLALHADKLPFYGNFLNPFFAFIRTSHSSSLPAFAIPVSNEIIQKIEYDPLYQQELIINPKKDPAIVSNPACEGKRAQVPSPLSCNSFLNCWDGWSFEQDCPKGLMFSGDGYCDYAENVDCNIRTPSKPQIPQFPQPEPQPIKPAQPQIPPIPQTVSPSPPQPPCIQALPPTLLPPAPLPPAKPAQPQSPATGPPLQAVEPLPPQQQPAHQHPQPPQPQVPQPQPPQPQPPQLQPLLEPQPKCGQDFETFRSQFNCNVFFVCVNRQPVKFYCPADLAYSQILGVCDYPDRVECGKALLITTASTAPPQQTTTPLIVSSSPLYPELPKQEDSPIFLFENSNYNSQSWSTTNIAMSRSDAIRQVLLKTSRK</sequence>
<dbReference type="GeneID" id="114245500"/>
<feature type="signal peptide" evidence="7">
    <location>
        <begin position="1"/>
        <end position="18"/>
    </location>
</feature>
<dbReference type="SMART" id="SM00494">
    <property type="entry name" value="ChtBD2"/>
    <property type="match status" value="2"/>
</dbReference>
<feature type="region of interest" description="Disordered" evidence="6">
    <location>
        <begin position="170"/>
        <end position="290"/>
    </location>
</feature>
<feature type="chain" id="PRO_5026983192" evidence="7">
    <location>
        <begin position="19"/>
        <end position="415"/>
    </location>
</feature>
<evidence type="ECO:0000256" key="5">
    <source>
        <dbReference type="ARBA" id="ARBA00023180"/>
    </source>
</evidence>
<organism evidence="9 10">
    <name type="scientific">Bombyx mandarina</name>
    <name type="common">Wild silk moth</name>
    <name type="synonym">Wild silkworm</name>
    <dbReference type="NCBI Taxonomy" id="7092"/>
    <lineage>
        <taxon>Eukaryota</taxon>
        <taxon>Metazoa</taxon>
        <taxon>Ecdysozoa</taxon>
        <taxon>Arthropoda</taxon>
        <taxon>Hexapoda</taxon>
        <taxon>Insecta</taxon>
        <taxon>Pterygota</taxon>
        <taxon>Neoptera</taxon>
        <taxon>Endopterygota</taxon>
        <taxon>Lepidoptera</taxon>
        <taxon>Glossata</taxon>
        <taxon>Ditrysia</taxon>
        <taxon>Bombycoidea</taxon>
        <taxon>Bombycidae</taxon>
        <taxon>Bombycinae</taxon>
        <taxon>Bombyx</taxon>
    </lineage>
</organism>
<feature type="compositionally biased region" description="Pro residues" evidence="6">
    <location>
        <begin position="218"/>
        <end position="230"/>
    </location>
</feature>
<keyword evidence="4" id="KW-1015">Disulfide bond</keyword>
<dbReference type="GO" id="GO:0005576">
    <property type="term" value="C:extracellular region"/>
    <property type="evidence" value="ECO:0007669"/>
    <property type="project" value="InterPro"/>
</dbReference>
<dbReference type="PROSITE" id="PS50940">
    <property type="entry name" value="CHIT_BIND_II"/>
    <property type="match status" value="2"/>
</dbReference>
<dbReference type="OrthoDB" id="8197172at2759"/>
<evidence type="ECO:0000313" key="9">
    <source>
        <dbReference type="Proteomes" id="UP000504629"/>
    </source>
</evidence>
<evidence type="ECO:0000256" key="7">
    <source>
        <dbReference type="SAM" id="SignalP"/>
    </source>
</evidence>
<keyword evidence="9" id="KW-1185">Reference proteome</keyword>
<dbReference type="PANTHER" id="PTHR23301:SF0">
    <property type="entry name" value="CHITIN-BINDING TYPE-2 DOMAIN-CONTAINING PROTEIN-RELATED"/>
    <property type="match status" value="1"/>
</dbReference>
<feature type="domain" description="Chitin-binding type-2" evidence="8">
    <location>
        <begin position="286"/>
        <end position="341"/>
    </location>
</feature>
<dbReference type="Pfam" id="PF01607">
    <property type="entry name" value="CBM_14"/>
    <property type="match status" value="2"/>
</dbReference>
<dbReference type="PROSITE" id="PS51257">
    <property type="entry name" value="PROKAR_LIPOPROTEIN"/>
    <property type="match status" value="1"/>
</dbReference>